<evidence type="ECO:0000256" key="8">
    <source>
        <dbReference type="ARBA" id="ARBA00037993"/>
    </source>
</evidence>
<reference evidence="14" key="1">
    <citation type="submission" date="2016-10" db="EMBL/GenBank/DDBJ databases">
        <authorList>
            <person name="Varghese N."/>
            <person name="Submissions S."/>
        </authorList>
    </citation>
    <scope>NUCLEOTIDE SEQUENCE [LARGE SCALE GENOMIC DNA]</scope>
    <source>
        <strain evidence="14">CGMCC 1.8711</strain>
    </source>
</reference>
<evidence type="ECO:0000256" key="9">
    <source>
        <dbReference type="ARBA" id="ARBA00039149"/>
    </source>
</evidence>
<comment type="similarity">
    <text evidence="8 11">Belongs to the QueC family.</text>
</comment>
<keyword evidence="4 11" id="KW-0547">Nucleotide-binding</keyword>
<dbReference type="PANTHER" id="PTHR42914">
    <property type="entry name" value="7-CYANO-7-DEAZAGUANINE SYNTHASE"/>
    <property type="match status" value="1"/>
</dbReference>
<evidence type="ECO:0000256" key="11">
    <source>
        <dbReference type="HAMAP-Rule" id="MF_01633"/>
    </source>
</evidence>
<gene>
    <name evidence="11" type="primary">queC</name>
    <name evidence="13" type="ORF">SAMN04488124_3594</name>
</gene>
<accession>A0A1I6IS26</accession>
<dbReference type="Gene3D" id="3.40.50.620">
    <property type="entry name" value="HUPs"/>
    <property type="match status" value="1"/>
</dbReference>
<feature type="binding site" evidence="11">
    <location>
        <position position="233"/>
    </location>
    <ligand>
        <name>Zn(2+)</name>
        <dbReference type="ChEBI" id="CHEBI:29105"/>
    </ligand>
</feature>
<evidence type="ECO:0000256" key="6">
    <source>
        <dbReference type="ARBA" id="ARBA00022840"/>
    </source>
</evidence>
<evidence type="ECO:0000313" key="13">
    <source>
        <dbReference type="EMBL" id="SFR69449.1"/>
    </source>
</evidence>
<dbReference type="CDD" id="cd01995">
    <property type="entry name" value="QueC-like"/>
    <property type="match status" value="1"/>
</dbReference>
<dbReference type="OrthoDB" id="6532at2157"/>
<evidence type="ECO:0000256" key="10">
    <source>
        <dbReference type="ARBA" id="ARBA00047890"/>
    </source>
</evidence>
<comment type="function">
    <text evidence="7 11">Catalyzes the ATP-dependent conversion of 7-carboxy-7-deazaguanine (CDG) to 7-cyano-7-deazaguanine (preQ(0)).</text>
</comment>
<evidence type="ECO:0000256" key="4">
    <source>
        <dbReference type="ARBA" id="ARBA00022741"/>
    </source>
</evidence>
<dbReference type="SUPFAM" id="SSF52402">
    <property type="entry name" value="Adenine nucleotide alpha hydrolases-like"/>
    <property type="match status" value="1"/>
</dbReference>
<organism evidence="13 14">
    <name type="scientific">Halogeometricum limi</name>
    <dbReference type="NCBI Taxonomy" id="555875"/>
    <lineage>
        <taxon>Archaea</taxon>
        <taxon>Methanobacteriati</taxon>
        <taxon>Methanobacteriota</taxon>
        <taxon>Stenosarchaea group</taxon>
        <taxon>Halobacteria</taxon>
        <taxon>Halobacteriales</taxon>
        <taxon>Haloferacaceae</taxon>
        <taxon>Halogeometricum</taxon>
    </lineage>
</organism>
<feature type="compositionally biased region" description="Low complexity" evidence="12">
    <location>
        <begin position="1"/>
        <end position="10"/>
    </location>
</feature>
<evidence type="ECO:0000256" key="7">
    <source>
        <dbReference type="ARBA" id="ARBA00037768"/>
    </source>
</evidence>
<dbReference type="Pfam" id="PF06508">
    <property type="entry name" value="QueC"/>
    <property type="match status" value="1"/>
</dbReference>
<feature type="binding site" evidence="11">
    <location>
        <begin position="42"/>
        <end position="52"/>
    </location>
    <ligand>
        <name>ATP</name>
        <dbReference type="ChEBI" id="CHEBI:30616"/>
    </ligand>
</feature>
<comment type="catalytic activity">
    <reaction evidence="10 11">
        <text>7-carboxy-7-carbaguanine + NH4(+) + 2 ATP = 7-cyano-7-carbaguanine + 2 AMP + 2 diphosphate + 2 H(+)</text>
        <dbReference type="Rhea" id="RHEA:27982"/>
        <dbReference type="ChEBI" id="CHEBI:15378"/>
        <dbReference type="ChEBI" id="CHEBI:28938"/>
        <dbReference type="ChEBI" id="CHEBI:30616"/>
        <dbReference type="ChEBI" id="CHEBI:33019"/>
        <dbReference type="ChEBI" id="CHEBI:45075"/>
        <dbReference type="ChEBI" id="CHEBI:61036"/>
        <dbReference type="ChEBI" id="CHEBI:456215"/>
        <dbReference type="EC" id="6.3.4.20"/>
    </reaction>
</comment>
<dbReference type="PANTHER" id="PTHR42914:SF1">
    <property type="entry name" value="7-CYANO-7-DEAZAGUANINE SYNTHASE"/>
    <property type="match status" value="1"/>
</dbReference>
<dbReference type="STRING" id="555875.SAMN04488124_3594"/>
<feature type="binding site" evidence="11">
    <location>
        <position position="230"/>
    </location>
    <ligand>
        <name>Zn(2+)</name>
        <dbReference type="ChEBI" id="CHEBI:29105"/>
    </ligand>
</feature>
<keyword evidence="14" id="KW-1185">Reference proteome</keyword>
<dbReference type="RefSeq" id="WP_089883488.1">
    <property type="nucleotide sequence ID" value="NZ_FOYS01000007.1"/>
</dbReference>
<comment type="cofactor">
    <cofactor evidence="11">
        <name>Zn(2+)</name>
        <dbReference type="ChEBI" id="CHEBI:29105"/>
    </cofactor>
    <text evidence="11">Binds 1 zinc ion per subunit.</text>
</comment>
<dbReference type="EC" id="6.3.4.20" evidence="9 11"/>
<feature type="binding site" evidence="11">
    <location>
        <position position="222"/>
    </location>
    <ligand>
        <name>Zn(2+)</name>
        <dbReference type="ChEBI" id="CHEBI:29105"/>
    </ligand>
</feature>
<sequence length="263" mass="28633">MTDSDTTDTNATDRTDTGTNATDSTDTDTTDSTDRPTAVVLLSGGMDSATTAYEAKDRGYDLYCLHTSYGQKTESKEYDCARRLADDLGALDFLHIETDHLSAVGASSLTDDSMAVDDADMDADEIPSSYVPFRNANLLSMAVSYAEANGCDAVFVGAHSEDYAGYPDCRPEFFEAFETMVDAGTKPETDIAIEVPFVTDSKTDIARRGRELGVPFEHTWSCYRAEEPACGTCDSCAYRLQAFQNVGTRDPIPYAERPDYGES</sequence>
<feature type="region of interest" description="Disordered" evidence="12">
    <location>
        <begin position="1"/>
        <end position="35"/>
    </location>
</feature>
<keyword evidence="5 11" id="KW-0862">Zinc</keyword>
<evidence type="ECO:0000313" key="14">
    <source>
        <dbReference type="Proteomes" id="UP000243250"/>
    </source>
</evidence>
<evidence type="ECO:0000256" key="1">
    <source>
        <dbReference type="ARBA" id="ARBA00005061"/>
    </source>
</evidence>
<keyword evidence="2 11" id="KW-0436">Ligase</keyword>
<dbReference type="GO" id="GO:0005524">
    <property type="term" value="F:ATP binding"/>
    <property type="evidence" value="ECO:0007669"/>
    <property type="project" value="UniProtKB-UniRule"/>
</dbReference>
<protein>
    <recommendedName>
        <fullName evidence="9 11">7-cyano-7-deazaguanine synthase</fullName>
        <ecNumber evidence="9 11">6.3.4.20</ecNumber>
    </recommendedName>
    <alternativeName>
        <fullName evidence="11">7-cyano-7-carbaguanine synthase</fullName>
    </alternativeName>
    <alternativeName>
        <fullName evidence="11">Archaeosine biosynthesis protein QueC</fullName>
    </alternativeName>
    <alternativeName>
        <fullName evidence="11">PreQ(0) synthase</fullName>
    </alternativeName>
</protein>
<feature type="binding site" evidence="11">
    <location>
        <position position="236"/>
    </location>
    <ligand>
        <name>Zn(2+)</name>
        <dbReference type="ChEBI" id="CHEBI:29105"/>
    </ligand>
</feature>
<name>A0A1I6IS26_9EURY</name>
<evidence type="ECO:0000256" key="3">
    <source>
        <dbReference type="ARBA" id="ARBA00022723"/>
    </source>
</evidence>
<keyword evidence="6 11" id="KW-0067">ATP-binding</keyword>
<dbReference type="EMBL" id="FOYS01000007">
    <property type="protein sequence ID" value="SFR69449.1"/>
    <property type="molecule type" value="Genomic_DNA"/>
</dbReference>
<comment type="pathway">
    <text evidence="1 11">Purine metabolism; 7-cyano-7-deazaguanine biosynthesis.</text>
</comment>
<dbReference type="NCBIfam" id="TIGR00364">
    <property type="entry name" value="7-cyano-7-deazaguanine synthase QueC"/>
    <property type="match status" value="1"/>
</dbReference>
<dbReference type="PIRSF" id="PIRSF006293">
    <property type="entry name" value="ExsB"/>
    <property type="match status" value="1"/>
</dbReference>
<dbReference type="HAMAP" id="MF_01633">
    <property type="entry name" value="QueC"/>
    <property type="match status" value="1"/>
</dbReference>
<keyword evidence="3 11" id="KW-0479">Metal-binding</keyword>
<evidence type="ECO:0000256" key="12">
    <source>
        <dbReference type="SAM" id="MobiDB-lite"/>
    </source>
</evidence>
<proteinExistence type="inferred from homology"/>
<dbReference type="GO" id="GO:0016879">
    <property type="term" value="F:ligase activity, forming carbon-nitrogen bonds"/>
    <property type="evidence" value="ECO:0007669"/>
    <property type="project" value="UniProtKB-UniRule"/>
</dbReference>
<dbReference type="UniPathway" id="UPA00391"/>
<dbReference type="InterPro" id="IPR014729">
    <property type="entry name" value="Rossmann-like_a/b/a_fold"/>
</dbReference>
<dbReference type="Proteomes" id="UP000243250">
    <property type="component" value="Unassembled WGS sequence"/>
</dbReference>
<dbReference type="InterPro" id="IPR018317">
    <property type="entry name" value="QueC"/>
</dbReference>
<dbReference type="GO" id="GO:0008270">
    <property type="term" value="F:zinc ion binding"/>
    <property type="evidence" value="ECO:0007669"/>
    <property type="project" value="UniProtKB-UniRule"/>
</dbReference>
<evidence type="ECO:0000256" key="2">
    <source>
        <dbReference type="ARBA" id="ARBA00022598"/>
    </source>
</evidence>
<evidence type="ECO:0000256" key="5">
    <source>
        <dbReference type="ARBA" id="ARBA00022833"/>
    </source>
</evidence>
<dbReference type="AlphaFoldDB" id="A0A1I6IS26"/>